<name>A0AAI9XLT4_9PEZI</name>
<dbReference type="AlphaFoldDB" id="A0AAI9XLT4"/>
<protein>
    <submittedName>
        <fullName evidence="1">Uncharacterized protein</fullName>
    </submittedName>
</protein>
<accession>A0AAI9XLT4</accession>
<organism evidence="1 2">
    <name type="scientific">Colletotrichum cuscutae</name>
    <dbReference type="NCBI Taxonomy" id="1209917"/>
    <lineage>
        <taxon>Eukaryota</taxon>
        <taxon>Fungi</taxon>
        <taxon>Dikarya</taxon>
        <taxon>Ascomycota</taxon>
        <taxon>Pezizomycotina</taxon>
        <taxon>Sordariomycetes</taxon>
        <taxon>Hypocreomycetidae</taxon>
        <taxon>Glomerellales</taxon>
        <taxon>Glomerellaceae</taxon>
        <taxon>Colletotrichum</taxon>
        <taxon>Colletotrichum acutatum species complex</taxon>
    </lineage>
</organism>
<dbReference type="Proteomes" id="UP001239213">
    <property type="component" value="Unassembled WGS sequence"/>
</dbReference>
<sequence>MGYRAEHAEQQQLDPKVEPDVVPPEARHMWQHQQSRAGIKYDIHNTCPAHIDHGYQHAASQPSRNTASGTCGERTPVKLRHRTALIAPPAADVLPHVRSAEYQLLQIRCIPIILPIPSAALRYAVFITQHPNSIRWPASSLSHAPTQGLLPQPCKKPPFRKPKYLIHLATALTNALSVLLLPTAHSPLRFVHAKRPLDPTNKTKVTKPTAAITRARLEKS</sequence>
<evidence type="ECO:0000313" key="1">
    <source>
        <dbReference type="EMBL" id="KAK1452707.1"/>
    </source>
</evidence>
<keyword evidence="2" id="KW-1185">Reference proteome</keyword>
<proteinExistence type="predicted"/>
<reference evidence="1" key="1">
    <citation type="submission" date="2016-11" db="EMBL/GenBank/DDBJ databases">
        <title>The genome sequence of Colletotrichum cuscutae.</title>
        <authorList>
            <person name="Baroncelli R."/>
        </authorList>
    </citation>
    <scope>NUCLEOTIDE SEQUENCE</scope>
    <source>
        <strain evidence="1">IMI 304802</strain>
    </source>
</reference>
<comment type="caution">
    <text evidence="1">The sequence shown here is derived from an EMBL/GenBank/DDBJ whole genome shotgun (WGS) entry which is preliminary data.</text>
</comment>
<evidence type="ECO:0000313" key="2">
    <source>
        <dbReference type="Proteomes" id="UP001239213"/>
    </source>
</evidence>
<dbReference type="EMBL" id="MPDP01000295">
    <property type="protein sequence ID" value="KAK1452707.1"/>
    <property type="molecule type" value="Genomic_DNA"/>
</dbReference>
<gene>
    <name evidence="1" type="ORF">CCUS01_10748</name>
</gene>